<evidence type="ECO:0000313" key="9">
    <source>
        <dbReference type="Proteomes" id="UP001591681"/>
    </source>
</evidence>
<gene>
    <name evidence="8" type="ORF">ACEWY4_005322</name>
</gene>
<dbReference type="GO" id="GO:0005737">
    <property type="term" value="C:cytoplasm"/>
    <property type="evidence" value="ECO:0007669"/>
    <property type="project" value="UniProtKB-ARBA"/>
</dbReference>
<dbReference type="EMBL" id="JBHFQA010000005">
    <property type="protein sequence ID" value="KAL2098842.1"/>
    <property type="molecule type" value="Genomic_DNA"/>
</dbReference>
<dbReference type="PROSITE" id="PS50076">
    <property type="entry name" value="DNAJ_2"/>
    <property type="match status" value="1"/>
</dbReference>
<dbReference type="PROSITE" id="PS00636">
    <property type="entry name" value="DNAJ_1"/>
    <property type="match status" value="1"/>
</dbReference>
<keyword evidence="9" id="KW-1185">Reference proteome</keyword>
<evidence type="ECO:0000256" key="4">
    <source>
        <dbReference type="ARBA" id="ARBA00023186"/>
    </source>
</evidence>
<proteinExistence type="predicted"/>
<dbReference type="AlphaFoldDB" id="A0ABD1KI37"/>
<dbReference type="SUPFAM" id="SSF46565">
    <property type="entry name" value="Chaperone J-domain"/>
    <property type="match status" value="1"/>
</dbReference>
<evidence type="ECO:0000256" key="3">
    <source>
        <dbReference type="ARBA" id="ARBA00023139"/>
    </source>
</evidence>
<sequence>MEEPNRPQRKLSTAGESLYQILGVQRGASEDEIKKSYRKLALRYHPDKNPDNPEAAERFKEINNANSILNDENKRKIYDEYGSMGLYVSEQFGEDSVKLYFLLSKCWFKTLVVIGLIFTCCCCCLCCCCCCGKCARAEEEEDFYNLNPEDLEAQIRAEQEADTSDSGDGGVISGQPIALGPPAGSGEVPTAIVVQPISDPFSEPNPSAGQALNTSSTEELVRTD</sequence>
<keyword evidence="3" id="KW-0564">Palmitate</keyword>
<dbReference type="Proteomes" id="UP001591681">
    <property type="component" value="Unassembled WGS sequence"/>
</dbReference>
<dbReference type="InterPro" id="IPR018253">
    <property type="entry name" value="DnaJ_domain_CS"/>
</dbReference>
<dbReference type="InterPro" id="IPR001623">
    <property type="entry name" value="DnaJ_domain"/>
</dbReference>
<dbReference type="Gene3D" id="1.10.287.110">
    <property type="entry name" value="DnaJ domain"/>
    <property type="match status" value="1"/>
</dbReference>
<feature type="compositionally biased region" description="Polar residues" evidence="6">
    <location>
        <begin position="204"/>
        <end position="218"/>
    </location>
</feature>
<comment type="subcellular location">
    <subcellularLocation>
        <location evidence="1">Membrane</location>
        <topology evidence="1">Lipid-anchor</topology>
    </subcellularLocation>
</comment>
<protein>
    <recommendedName>
        <fullName evidence="7">J domain-containing protein</fullName>
    </recommendedName>
</protein>
<feature type="region of interest" description="Disordered" evidence="6">
    <location>
        <begin position="157"/>
        <end position="224"/>
    </location>
</feature>
<dbReference type="InterPro" id="IPR051434">
    <property type="entry name" value="DnaJ_C_subfamily_member5"/>
</dbReference>
<evidence type="ECO:0000256" key="6">
    <source>
        <dbReference type="SAM" id="MobiDB-lite"/>
    </source>
</evidence>
<keyword evidence="2" id="KW-0472">Membrane</keyword>
<evidence type="ECO:0000256" key="2">
    <source>
        <dbReference type="ARBA" id="ARBA00023136"/>
    </source>
</evidence>
<dbReference type="FunFam" id="1.10.287.110:FF:000017">
    <property type="entry name" value="dnaJ homolog subfamily C member 5"/>
    <property type="match status" value="1"/>
</dbReference>
<reference evidence="8 9" key="1">
    <citation type="submission" date="2024-09" db="EMBL/GenBank/DDBJ databases">
        <title>A chromosome-level genome assembly of Gray's grenadier anchovy, Coilia grayii.</title>
        <authorList>
            <person name="Fu Z."/>
        </authorList>
    </citation>
    <scope>NUCLEOTIDE SEQUENCE [LARGE SCALE GENOMIC DNA]</scope>
    <source>
        <strain evidence="8">G4</strain>
        <tissue evidence="8">Muscle</tissue>
    </source>
</reference>
<name>A0ABD1KI37_9TELE</name>
<dbReference type="GO" id="GO:0016020">
    <property type="term" value="C:membrane"/>
    <property type="evidence" value="ECO:0007669"/>
    <property type="project" value="UniProtKB-SubCell"/>
</dbReference>
<dbReference type="CDD" id="cd06257">
    <property type="entry name" value="DnaJ"/>
    <property type="match status" value="1"/>
</dbReference>
<dbReference type="PRINTS" id="PR00625">
    <property type="entry name" value="JDOMAIN"/>
</dbReference>
<dbReference type="InterPro" id="IPR036869">
    <property type="entry name" value="J_dom_sf"/>
</dbReference>
<evidence type="ECO:0000256" key="5">
    <source>
        <dbReference type="ARBA" id="ARBA00023288"/>
    </source>
</evidence>
<evidence type="ECO:0000259" key="7">
    <source>
        <dbReference type="PROSITE" id="PS50076"/>
    </source>
</evidence>
<accession>A0ABD1KI37</accession>
<dbReference type="PANTHER" id="PTHR44027">
    <property type="entry name" value="DNAJ HOMOLOG SUBFAMILY C MEMBER 5 HOMOLOG"/>
    <property type="match status" value="1"/>
</dbReference>
<comment type="caution">
    <text evidence="8">The sequence shown here is derived from an EMBL/GenBank/DDBJ whole genome shotgun (WGS) entry which is preliminary data.</text>
</comment>
<dbReference type="Pfam" id="PF00226">
    <property type="entry name" value="DnaJ"/>
    <property type="match status" value="1"/>
</dbReference>
<keyword evidence="4" id="KW-0143">Chaperone</keyword>
<dbReference type="SMART" id="SM00271">
    <property type="entry name" value="DnaJ"/>
    <property type="match status" value="1"/>
</dbReference>
<dbReference type="PANTHER" id="PTHR44027:SF2">
    <property type="entry name" value="DNAJ HOMOLOG SUBFAMILY C MEMBER 5G"/>
    <property type="match status" value="1"/>
</dbReference>
<feature type="domain" description="J" evidence="7">
    <location>
        <begin position="17"/>
        <end position="82"/>
    </location>
</feature>
<evidence type="ECO:0000256" key="1">
    <source>
        <dbReference type="ARBA" id="ARBA00004635"/>
    </source>
</evidence>
<organism evidence="8 9">
    <name type="scientific">Coilia grayii</name>
    <name type="common">Gray's grenadier anchovy</name>
    <dbReference type="NCBI Taxonomy" id="363190"/>
    <lineage>
        <taxon>Eukaryota</taxon>
        <taxon>Metazoa</taxon>
        <taxon>Chordata</taxon>
        <taxon>Craniata</taxon>
        <taxon>Vertebrata</taxon>
        <taxon>Euteleostomi</taxon>
        <taxon>Actinopterygii</taxon>
        <taxon>Neopterygii</taxon>
        <taxon>Teleostei</taxon>
        <taxon>Clupei</taxon>
        <taxon>Clupeiformes</taxon>
        <taxon>Clupeoidei</taxon>
        <taxon>Engraulidae</taxon>
        <taxon>Coilinae</taxon>
        <taxon>Coilia</taxon>
    </lineage>
</organism>
<keyword evidence="5" id="KW-0449">Lipoprotein</keyword>
<evidence type="ECO:0000313" key="8">
    <source>
        <dbReference type="EMBL" id="KAL2098842.1"/>
    </source>
</evidence>